<keyword evidence="2 3" id="KW-0040">ANK repeat</keyword>
<feature type="repeat" description="ANK" evidence="3">
    <location>
        <begin position="115"/>
        <end position="146"/>
    </location>
</feature>
<name>A0AAV2QMX3_MEGNR</name>
<keyword evidence="1" id="KW-0677">Repeat</keyword>
<evidence type="ECO:0008006" key="6">
    <source>
        <dbReference type="Google" id="ProtNLM"/>
    </source>
</evidence>
<dbReference type="AlphaFoldDB" id="A0AAV2QMX3"/>
<dbReference type="InterPro" id="IPR036770">
    <property type="entry name" value="Ankyrin_rpt-contain_sf"/>
</dbReference>
<reference evidence="4 5" key="1">
    <citation type="submission" date="2024-05" db="EMBL/GenBank/DDBJ databases">
        <authorList>
            <person name="Wallberg A."/>
        </authorList>
    </citation>
    <scope>NUCLEOTIDE SEQUENCE [LARGE SCALE GENOMIC DNA]</scope>
</reference>
<dbReference type="PROSITE" id="PS50297">
    <property type="entry name" value="ANK_REP_REGION"/>
    <property type="match status" value="3"/>
</dbReference>
<proteinExistence type="predicted"/>
<dbReference type="SUPFAM" id="SSF48403">
    <property type="entry name" value="Ankyrin repeat"/>
    <property type="match status" value="1"/>
</dbReference>
<dbReference type="PANTHER" id="PTHR24171">
    <property type="entry name" value="ANKYRIN REPEAT DOMAIN-CONTAINING PROTEIN 39-RELATED"/>
    <property type="match status" value="1"/>
</dbReference>
<organism evidence="4 5">
    <name type="scientific">Meganyctiphanes norvegica</name>
    <name type="common">Northern krill</name>
    <name type="synonym">Thysanopoda norvegica</name>
    <dbReference type="NCBI Taxonomy" id="48144"/>
    <lineage>
        <taxon>Eukaryota</taxon>
        <taxon>Metazoa</taxon>
        <taxon>Ecdysozoa</taxon>
        <taxon>Arthropoda</taxon>
        <taxon>Crustacea</taxon>
        <taxon>Multicrustacea</taxon>
        <taxon>Malacostraca</taxon>
        <taxon>Eumalacostraca</taxon>
        <taxon>Eucarida</taxon>
        <taxon>Euphausiacea</taxon>
        <taxon>Euphausiidae</taxon>
        <taxon>Meganyctiphanes</taxon>
    </lineage>
</organism>
<comment type="caution">
    <text evidence="4">The sequence shown here is derived from an EMBL/GenBank/DDBJ whole genome shotgun (WGS) entry which is preliminary data.</text>
</comment>
<dbReference type="PROSITE" id="PS50088">
    <property type="entry name" value="ANK_REPEAT"/>
    <property type="match status" value="3"/>
</dbReference>
<evidence type="ECO:0000256" key="1">
    <source>
        <dbReference type="ARBA" id="ARBA00022737"/>
    </source>
</evidence>
<dbReference type="PRINTS" id="PR01415">
    <property type="entry name" value="ANKYRIN"/>
</dbReference>
<evidence type="ECO:0000313" key="4">
    <source>
        <dbReference type="EMBL" id="CAL4090682.1"/>
    </source>
</evidence>
<feature type="repeat" description="ANK" evidence="3">
    <location>
        <begin position="82"/>
        <end position="114"/>
    </location>
</feature>
<feature type="non-terminal residue" evidence="4">
    <location>
        <position position="146"/>
    </location>
</feature>
<feature type="non-terminal residue" evidence="4">
    <location>
        <position position="1"/>
    </location>
</feature>
<dbReference type="Proteomes" id="UP001497623">
    <property type="component" value="Unassembled WGS sequence"/>
</dbReference>
<feature type="repeat" description="ANK" evidence="3">
    <location>
        <begin position="49"/>
        <end position="81"/>
    </location>
</feature>
<keyword evidence="5" id="KW-1185">Reference proteome</keyword>
<dbReference type="SMART" id="SM00248">
    <property type="entry name" value="ANK"/>
    <property type="match status" value="3"/>
</dbReference>
<dbReference type="Pfam" id="PF12796">
    <property type="entry name" value="Ank_2"/>
    <property type="match status" value="1"/>
</dbReference>
<dbReference type="EMBL" id="CAXKWB010008313">
    <property type="protein sequence ID" value="CAL4090682.1"/>
    <property type="molecule type" value="Genomic_DNA"/>
</dbReference>
<dbReference type="InterPro" id="IPR002110">
    <property type="entry name" value="Ankyrin_rpt"/>
</dbReference>
<gene>
    <name evidence="4" type="ORF">MNOR_LOCUS14078</name>
</gene>
<protein>
    <recommendedName>
        <fullName evidence="6">Ankyrin</fullName>
    </recommendedName>
</protein>
<dbReference type="Pfam" id="PF00023">
    <property type="entry name" value="Ank"/>
    <property type="match status" value="1"/>
</dbReference>
<evidence type="ECO:0000256" key="2">
    <source>
        <dbReference type="ARBA" id="ARBA00023043"/>
    </source>
</evidence>
<evidence type="ECO:0000313" key="5">
    <source>
        <dbReference type="Proteomes" id="UP001497623"/>
    </source>
</evidence>
<dbReference type="Gene3D" id="1.25.40.20">
    <property type="entry name" value="Ankyrin repeat-containing domain"/>
    <property type="match status" value="1"/>
</dbReference>
<evidence type="ECO:0000256" key="3">
    <source>
        <dbReference type="PROSITE-ProRule" id="PRU00023"/>
    </source>
</evidence>
<sequence>ALCVFVYFGVISANSELDLWNAAAKGDLPYVKKDITRATNLNWKNPDYYGQTAVHQASHGNHPDVVIALLDAGVDKNSLDNLLQTPIYTASVYGSLEVVNTLIHHGADPNIQAINGRIPLMEATLTGHIGIVEALIRAHANLGISD</sequence>
<accession>A0AAV2QMX3</accession>